<dbReference type="Pfam" id="PF14579">
    <property type="entry name" value="HHH_6"/>
    <property type="match status" value="1"/>
</dbReference>
<dbReference type="RefSeq" id="WP_036181480.1">
    <property type="nucleotide sequence ID" value="NZ_AVDA01000001.1"/>
</dbReference>
<dbReference type="InterPro" id="IPR024754">
    <property type="entry name" value="DNA_PolC-like_N_II"/>
</dbReference>
<dbReference type="InterPro" id="IPR013520">
    <property type="entry name" value="Ribonucl_H"/>
</dbReference>
<dbReference type="GO" id="GO:0003887">
    <property type="term" value="F:DNA-directed DNA polymerase activity"/>
    <property type="evidence" value="ECO:0007669"/>
    <property type="project" value="UniProtKB-UniRule"/>
</dbReference>
<evidence type="ECO:0000256" key="12">
    <source>
        <dbReference type="ARBA" id="ARBA00049244"/>
    </source>
</evidence>
<dbReference type="InterPro" id="IPR036397">
    <property type="entry name" value="RNaseH_sf"/>
</dbReference>
<keyword evidence="3 13" id="KW-0963">Cytoplasm</keyword>
<dbReference type="EMBL" id="JPVN01000001">
    <property type="protein sequence ID" value="KGR80318.1"/>
    <property type="molecule type" value="Genomic_DNA"/>
</dbReference>
<dbReference type="InterPro" id="IPR029460">
    <property type="entry name" value="DNAPol_HHH"/>
</dbReference>
<feature type="domain" description="Polymerase/histidinol phosphatase N-terminal" evidence="15">
    <location>
        <begin position="342"/>
        <end position="409"/>
    </location>
</feature>
<evidence type="ECO:0000256" key="1">
    <source>
        <dbReference type="ARBA" id="ARBA00003452"/>
    </source>
</evidence>
<dbReference type="GO" id="GO:0005737">
    <property type="term" value="C:cytoplasm"/>
    <property type="evidence" value="ECO:0007669"/>
    <property type="project" value="UniProtKB-SubCell"/>
</dbReference>
<feature type="domain" description="Exonuclease" evidence="14">
    <location>
        <begin position="427"/>
        <end position="593"/>
    </location>
</feature>
<dbReference type="SUPFAM" id="SSF50249">
    <property type="entry name" value="Nucleic acid-binding proteins"/>
    <property type="match status" value="1"/>
</dbReference>
<dbReference type="Pfam" id="PF00929">
    <property type="entry name" value="RNase_T"/>
    <property type="match status" value="1"/>
</dbReference>
<keyword evidence="7 13" id="KW-0540">Nuclease</keyword>
<dbReference type="GO" id="GO:0008408">
    <property type="term" value="F:3'-5' exonuclease activity"/>
    <property type="evidence" value="ECO:0007669"/>
    <property type="project" value="UniProtKB-UniRule"/>
</dbReference>
<dbReference type="SUPFAM" id="SSF53098">
    <property type="entry name" value="Ribonuclease H-like"/>
    <property type="match status" value="1"/>
</dbReference>
<dbReference type="EC" id="2.7.7.7" evidence="13"/>
<evidence type="ECO:0000256" key="13">
    <source>
        <dbReference type="HAMAP-Rule" id="MF_00356"/>
    </source>
</evidence>
<dbReference type="GO" id="GO:0003677">
    <property type="term" value="F:DNA binding"/>
    <property type="evidence" value="ECO:0007669"/>
    <property type="project" value="UniProtKB-UniRule"/>
</dbReference>
<dbReference type="Gene3D" id="6.10.140.1510">
    <property type="match status" value="1"/>
</dbReference>
<dbReference type="PANTHER" id="PTHR32294:SF5">
    <property type="entry name" value="DNA POLYMERASE III POLC-TYPE"/>
    <property type="match status" value="1"/>
</dbReference>
<protein>
    <recommendedName>
        <fullName evidence="13">DNA polymerase III PolC-type</fullName>
        <shortName evidence="13">PolIII</shortName>
        <ecNumber evidence="13">2.7.7.7</ecNumber>
    </recommendedName>
</protein>
<dbReference type="InterPro" id="IPR006054">
    <property type="entry name" value="DnaQ"/>
</dbReference>
<dbReference type="InterPro" id="IPR006308">
    <property type="entry name" value="Pol_III_a_PolC-type_gram_pos"/>
</dbReference>
<evidence type="ECO:0000256" key="3">
    <source>
        <dbReference type="ARBA" id="ARBA00022490"/>
    </source>
</evidence>
<comment type="similarity">
    <text evidence="13">Belongs to the DNA polymerase type-C family. PolC subfamily.</text>
</comment>
<dbReference type="Gene3D" id="1.10.150.700">
    <property type="entry name" value="PolC, middle finger domain"/>
    <property type="match status" value="1"/>
</dbReference>
<dbReference type="InterPro" id="IPR012340">
    <property type="entry name" value="NA-bd_OB-fold"/>
</dbReference>
<evidence type="ECO:0000256" key="9">
    <source>
        <dbReference type="ARBA" id="ARBA00022839"/>
    </source>
</evidence>
<comment type="caution">
    <text evidence="16">The sequence shown here is derived from an EMBL/GenBank/DDBJ whole genome shotgun (WGS) entry which is preliminary data.</text>
</comment>
<dbReference type="InterPro" id="IPR003141">
    <property type="entry name" value="Pol/His_phosphatase_N"/>
</dbReference>
<evidence type="ECO:0000256" key="4">
    <source>
        <dbReference type="ARBA" id="ARBA00022679"/>
    </source>
</evidence>
<keyword evidence="8 13" id="KW-0378">Hydrolase</keyword>
<dbReference type="STRING" id="1384049.CD29_00045"/>
<dbReference type="Pfam" id="PF02811">
    <property type="entry name" value="PHP"/>
    <property type="match status" value="1"/>
</dbReference>
<dbReference type="FunFam" id="3.30.420.10:FF:000045">
    <property type="entry name" value="3'-5' exonuclease DinG"/>
    <property type="match status" value="1"/>
</dbReference>
<evidence type="ECO:0000259" key="14">
    <source>
        <dbReference type="SMART" id="SM00479"/>
    </source>
</evidence>
<dbReference type="Pfam" id="PF14480">
    <property type="entry name" value="DNA_pol3_a_NI"/>
    <property type="match status" value="1"/>
</dbReference>
<reference evidence="16 17" key="1">
    <citation type="submission" date="2014-02" db="EMBL/GenBank/DDBJ databases">
        <title>Draft genome sequence of Lysinibacillus manganicus DSM 26584T.</title>
        <authorList>
            <person name="Zhang F."/>
            <person name="Wang G."/>
            <person name="Zhang L."/>
        </authorList>
    </citation>
    <scope>NUCLEOTIDE SEQUENCE [LARGE SCALE GENOMIC DNA]</scope>
    <source>
        <strain evidence="16 17">DSM 26584</strain>
    </source>
</reference>
<dbReference type="InterPro" id="IPR004013">
    <property type="entry name" value="PHP_dom"/>
</dbReference>
<dbReference type="Gene3D" id="3.20.20.140">
    <property type="entry name" value="Metal-dependent hydrolases"/>
    <property type="match status" value="1"/>
</dbReference>
<keyword evidence="9 13" id="KW-0269">Exonuclease</keyword>
<dbReference type="SMART" id="SM00481">
    <property type="entry name" value="POLIIIAc"/>
    <property type="match status" value="1"/>
</dbReference>
<dbReference type="InterPro" id="IPR044923">
    <property type="entry name" value="PolC_middle_finger_sf"/>
</dbReference>
<dbReference type="Proteomes" id="UP000030416">
    <property type="component" value="Unassembled WGS sequence"/>
</dbReference>
<dbReference type="CDD" id="cd07435">
    <property type="entry name" value="PHP_PolIIIA_POLC"/>
    <property type="match status" value="1"/>
</dbReference>
<sequence>MSDKQKERQLFLTLLQQLKLTEDVYMSFFEQGELTRVTVHKKDRVWNFSIKLKNILPFPLYQLLTTRMAEEFSEIAQTNISIEVDSPELNDQLITDYWLTAVNQIDQMAPPLRNILISQIPKCSGNKLVIDCVVEVEQLTLKSKYADKISKAYSNLGFQNIVIDFKLAELTEEARLAQEEYIERRQLEEAELARQAMIDFQSSETKKSDSSSAVAESSGPFQLGTQIKEQEMVDIRSIQDEERSVVIEGFVFAVDVKVLKSGRSLLELKMTDYTDSILVKMFSRNDEEAEKMSQLKKGMWVKVRGSVQNDTFVRDLVIMAQGIQEIFKESRKDTAPAGEKRVELHLHTPMSTMDAVTPIDQLVGQAAKWGHTAIAITDHAVAQGFPDAYAAGKKHGIKMIFGIEANLVDDGSPIAYDEQHIDLDKATYVVFDVETTGLSTAYDTIIELAAVKIQEGKVIDKFERFANPHKPLTAKIIELTHITDDMLVNAPEVDGVVTEFREFIGDAIVVAHNASFDMGFLYTAYEKAGIQGVTHPVIDTLELSRMLNPTLKSHRLNTLSKRYGIELTQHHRAIYDTEATGELMLHLLKEAKEKGINFHDDFNKHINGDESFKQGRPYHCTILAVDNDGLKNMFKLITIAHTQTYHRVPRIRRSDLIKLRKGLLIGSGCNNGELFETMMNKSPEEAEKVARFYDYIEVHPKPVYSQLIDGGIVHDEWNLEDILRKLVKLGKKMDKPVVATGNVHYLHENDGIFREILVSSQGGANPLNRYPLPKVHFRTTNEMLKEFDFLGPDLAKEVVVTNSQKIADMIGEVVPIKDKLYTPNIEGSNEQITNMTYEMAHQIYGEKLPEIVEKRIEKELDSILGHGFGVVYLISAQLVKKSLSDGYLVGSRGSVGSSFVATMMEITEVNPLAPHYICPKCHYSEFFTDGSVGSGFDLPNKECPECGTNLKKDGHDIPFETFLGFNGDKVPDIDLNFSGEYQAKAHDYTKVLFGEDYVFRAGTIGTVAEKTAYGYVKGYSTDHGKSFRGAEVDRLVQGCTGVKRTTGQHPGGILVVPDYMDIYDFTPVQFPADAQDSEWKTTHFDFHSIHDNILKLDILGHDDPTVLRMLQDLTGIDPKSIPTDDPEVMKIFSGPESLGVTEEQIMCKTGTLGIPEFGTRFVRQMLEETKPSTFSELLQISGLSHGTDVWLGNAQELIQNGTCVLAEVIGCRDDIMVYLIYRGLEPGLAFKIMESVRKGKGLSDDMEAAMRAQNVPNWYIDSCKKIKYMFPKAHATAYVLNAVRIAWFKVHHPIIYYATYFTVRASDFDLIAMSQGASMIRSKIEEINAKGLDASKKEKDLLTVLEISLEMAERGMNIKKVDLYKSQASQWIIEGNSLIPPFDAIPGLGTNVAKAIVASREDGEFLSKEDLQMRGRVSKTLIEYMDQMGCLEGMPDANQLSLF</sequence>
<evidence type="ECO:0000256" key="7">
    <source>
        <dbReference type="ARBA" id="ARBA00022722"/>
    </source>
</evidence>
<dbReference type="InterPro" id="IPR040982">
    <property type="entry name" value="DNA_pol3_finger"/>
</dbReference>
<dbReference type="Pfam" id="PF11490">
    <property type="entry name" value="DNA_pol3_a_NII"/>
    <property type="match status" value="1"/>
</dbReference>
<evidence type="ECO:0000259" key="15">
    <source>
        <dbReference type="SMART" id="SM00481"/>
    </source>
</evidence>
<dbReference type="GO" id="GO:0006261">
    <property type="term" value="P:DNA-templated DNA replication"/>
    <property type="evidence" value="ECO:0007669"/>
    <property type="project" value="UniProtKB-UniRule"/>
</dbReference>
<dbReference type="Gene3D" id="3.30.420.10">
    <property type="entry name" value="Ribonuclease H-like superfamily/Ribonuclease H"/>
    <property type="match status" value="1"/>
</dbReference>
<dbReference type="InterPro" id="IPR011708">
    <property type="entry name" value="DNA_pol3_alpha_NTPase_dom"/>
</dbReference>
<dbReference type="Pfam" id="PF17657">
    <property type="entry name" value="DNA_pol3_finger"/>
    <property type="match status" value="1"/>
</dbReference>
<accession>A0A0A3IBZ7</accession>
<dbReference type="Gene3D" id="3.30.1900.20">
    <property type="match status" value="2"/>
</dbReference>
<evidence type="ECO:0000256" key="10">
    <source>
        <dbReference type="ARBA" id="ARBA00022932"/>
    </source>
</evidence>
<keyword evidence="5 13" id="KW-0548">Nucleotidyltransferase</keyword>
<dbReference type="InterPro" id="IPR028112">
    <property type="entry name" value="DNA_PolC-type_N_I"/>
</dbReference>
<dbReference type="NCBIfam" id="TIGR00573">
    <property type="entry name" value="dnaq"/>
    <property type="match status" value="1"/>
</dbReference>
<dbReference type="HAMAP" id="MF_00356">
    <property type="entry name" value="DNApol_PolC"/>
    <property type="match status" value="1"/>
</dbReference>
<dbReference type="InterPro" id="IPR012337">
    <property type="entry name" value="RNaseH-like_sf"/>
</dbReference>
<dbReference type="eggNOG" id="COG2176">
    <property type="taxonomic scope" value="Bacteria"/>
</dbReference>
<dbReference type="CDD" id="cd04484">
    <property type="entry name" value="polC_OBF"/>
    <property type="match status" value="1"/>
</dbReference>
<comment type="subcellular location">
    <subcellularLocation>
        <location evidence="2 13">Cytoplasm</location>
    </subcellularLocation>
</comment>
<dbReference type="CDD" id="cd06127">
    <property type="entry name" value="DEDDh"/>
    <property type="match status" value="1"/>
</dbReference>
<dbReference type="InterPro" id="IPR004365">
    <property type="entry name" value="NA-bd_OB_tRNA"/>
</dbReference>
<keyword evidence="10 13" id="KW-0239">DNA-directed DNA polymerase</keyword>
<gene>
    <name evidence="13 16" type="primary">polC</name>
    <name evidence="16" type="ORF">CD29_00045</name>
</gene>
<organism evidence="16 17">
    <name type="scientific">Ureibacillus manganicus DSM 26584</name>
    <dbReference type="NCBI Taxonomy" id="1384049"/>
    <lineage>
        <taxon>Bacteria</taxon>
        <taxon>Bacillati</taxon>
        <taxon>Bacillota</taxon>
        <taxon>Bacilli</taxon>
        <taxon>Bacillales</taxon>
        <taxon>Caryophanaceae</taxon>
        <taxon>Ureibacillus</taxon>
    </lineage>
</organism>
<evidence type="ECO:0000256" key="5">
    <source>
        <dbReference type="ARBA" id="ARBA00022695"/>
    </source>
</evidence>
<dbReference type="Gene3D" id="2.40.50.140">
    <property type="entry name" value="Nucleic acid-binding proteins"/>
    <property type="match status" value="1"/>
</dbReference>
<proteinExistence type="inferred from homology"/>
<evidence type="ECO:0000313" key="17">
    <source>
        <dbReference type="Proteomes" id="UP000030416"/>
    </source>
</evidence>
<dbReference type="PANTHER" id="PTHR32294">
    <property type="entry name" value="DNA POLYMERASE III SUBUNIT ALPHA"/>
    <property type="match status" value="1"/>
</dbReference>
<evidence type="ECO:0000313" key="16">
    <source>
        <dbReference type="EMBL" id="KGR80318.1"/>
    </source>
</evidence>
<dbReference type="Gene3D" id="1.10.150.870">
    <property type="match status" value="1"/>
</dbReference>
<evidence type="ECO:0000256" key="2">
    <source>
        <dbReference type="ARBA" id="ARBA00004496"/>
    </source>
</evidence>
<dbReference type="InterPro" id="IPR004805">
    <property type="entry name" value="DnaE2/DnaE/PolC"/>
</dbReference>
<dbReference type="OrthoDB" id="9804290at2"/>
<comment type="catalytic activity">
    <reaction evidence="12 13">
        <text>DNA(n) + a 2'-deoxyribonucleoside 5'-triphosphate = DNA(n+1) + diphosphate</text>
        <dbReference type="Rhea" id="RHEA:22508"/>
        <dbReference type="Rhea" id="RHEA-COMP:17339"/>
        <dbReference type="Rhea" id="RHEA-COMP:17340"/>
        <dbReference type="ChEBI" id="CHEBI:33019"/>
        <dbReference type="ChEBI" id="CHEBI:61560"/>
        <dbReference type="ChEBI" id="CHEBI:173112"/>
        <dbReference type="EC" id="2.7.7.7"/>
    </reaction>
</comment>
<evidence type="ECO:0000256" key="6">
    <source>
        <dbReference type="ARBA" id="ARBA00022705"/>
    </source>
</evidence>
<evidence type="ECO:0000256" key="11">
    <source>
        <dbReference type="ARBA" id="ARBA00025611"/>
    </source>
</evidence>
<dbReference type="NCBIfam" id="NF001688">
    <property type="entry name" value="PRK00448.1"/>
    <property type="match status" value="1"/>
</dbReference>
<keyword evidence="6 13" id="KW-0235">DNA replication</keyword>
<dbReference type="NCBIfam" id="TIGR01405">
    <property type="entry name" value="polC_Gram_pos"/>
    <property type="match status" value="1"/>
</dbReference>
<keyword evidence="4 13" id="KW-0808">Transferase</keyword>
<dbReference type="Pfam" id="PF01336">
    <property type="entry name" value="tRNA_anti-codon"/>
    <property type="match status" value="1"/>
</dbReference>
<name>A0A0A3IBZ7_9BACL</name>
<dbReference type="Pfam" id="PF07733">
    <property type="entry name" value="DNA_pol3_alpha"/>
    <property type="match status" value="2"/>
</dbReference>
<evidence type="ECO:0000256" key="8">
    <source>
        <dbReference type="ARBA" id="ARBA00022801"/>
    </source>
</evidence>
<dbReference type="SMART" id="SM00479">
    <property type="entry name" value="EXOIII"/>
    <property type="match status" value="1"/>
</dbReference>
<comment type="function">
    <text evidence="1 13">Required for replicative DNA synthesis. This DNA polymerase also exhibits 3' to 5' exonuclease activity.</text>
</comment>
<comment type="function">
    <text evidence="11">DNA polymerase III is a complex, multichain enzyme responsible for most of the replicative synthesis in bacteria. This DNA polymerase also exhibits 3' to 5' exonuclease activity. The alpha chain is the DNA polymerase.</text>
</comment>
<keyword evidence="17" id="KW-1185">Reference proteome</keyword>